<keyword evidence="1" id="KW-0808">Transferase</keyword>
<dbReference type="EMBL" id="BAABJP010000043">
    <property type="protein sequence ID" value="GAA5170116.1"/>
    <property type="molecule type" value="Genomic_DNA"/>
</dbReference>
<dbReference type="Pfam" id="PF01128">
    <property type="entry name" value="IspD"/>
    <property type="match status" value="1"/>
</dbReference>
<dbReference type="InterPro" id="IPR034683">
    <property type="entry name" value="IspD/TarI"/>
</dbReference>
<dbReference type="InterPro" id="IPR050088">
    <property type="entry name" value="IspD/TarI_cytidylyltransf_bact"/>
</dbReference>
<comment type="caution">
    <text evidence="4">The sequence shown here is derived from an EMBL/GenBank/DDBJ whole genome shotgun (WGS) entry which is preliminary data.</text>
</comment>
<accession>A0ABP9R082</accession>
<gene>
    <name evidence="4" type="ORF">GCM10023321_66720</name>
</gene>
<evidence type="ECO:0000313" key="4">
    <source>
        <dbReference type="EMBL" id="GAA5170116.1"/>
    </source>
</evidence>
<dbReference type="SUPFAM" id="SSF53448">
    <property type="entry name" value="Nucleotide-diphospho-sugar transferases"/>
    <property type="match status" value="1"/>
</dbReference>
<dbReference type="PROSITE" id="PS01295">
    <property type="entry name" value="ISPD"/>
    <property type="match status" value="1"/>
</dbReference>
<keyword evidence="5" id="KW-1185">Reference proteome</keyword>
<dbReference type="PANTHER" id="PTHR32125:SF4">
    <property type="entry name" value="2-C-METHYL-D-ERYTHRITOL 4-PHOSPHATE CYTIDYLYLTRANSFERASE, CHLOROPLASTIC"/>
    <property type="match status" value="1"/>
</dbReference>
<dbReference type="Proteomes" id="UP001428817">
    <property type="component" value="Unassembled WGS sequence"/>
</dbReference>
<protein>
    <recommendedName>
        <fullName evidence="6">2-C-methyl-D-erythritol 4-phosphate cytidylyltransferase</fullName>
    </recommendedName>
</protein>
<name>A0ABP9R082_9PSEU</name>
<organism evidence="4 5">
    <name type="scientific">Pseudonocardia eucalypti</name>
    <dbReference type="NCBI Taxonomy" id="648755"/>
    <lineage>
        <taxon>Bacteria</taxon>
        <taxon>Bacillati</taxon>
        <taxon>Actinomycetota</taxon>
        <taxon>Actinomycetes</taxon>
        <taxon>Pseudonocardiales</taxon>
        <taxon>Pseudonocardiaceae</taxon>
        <taxon>Pseudonocardia</taxon>
    </lineage>
</organism>
<proteinExistence type="predicted"/>
<dbReference type="InterPro" id="IPR018294">
    <property type="entry name" value="ISPD_synthase_CS"/>
</dbReference>
<reference evidence="5" key="1">
    <citation type="journal article" date="2019" name="Int. J. Syst. Evol. Microbiol.">
        <title>The Global Catalogue of Microorganisms (GCM) 10K type strain sequencing project: providing services to taxonomists for standard genome sequencing and annotation.</title>
        <authorList>
            <consortium name="The Broad Institute Genomics Platform"/>
            <consortium name="The Broad Institute Genome Sequencing Center for Infectious Disease"/>
            <person name="Wu L."/>
            <person name="Ma J."/>
        </authorList>
    </citation>
    <scope>NUCLEOTIDE SEQUENCE [LARGE SCALE GENOMIC DNA]</scope>
    <source>
        <strain evidence="5">JCM 18303</strain>
    </source>
</reference>
<evidence type="ECO:0008006" key="6">
    <source>
        <dbReference type="Google" id="ProtNLM"/>
    </source>
</evidence>
<evidence type="ECO:0000256" key="3">
    <source>
        <dbReference type="SAM" id="MobiDB-lite"/>
    </source>
</evidence>
<feature type="region of interest" description="Disordered" evidence="3">
    <location>
        <begin position="76"/>
        <end position="121"/>
    </location>
</feature>
<evidence type="ECO:0000313" key="5">
    <source>
        <dbReference type="Proteomes" id="UP001428817"/>
    </source>
</evidence>
<dbReference type="InterPro" id="IPR029044">
    <property type="entry name" value="Nucleotide-diphossugar_trans"/>
</dbReference>
<evidence type="ECO:0000256" key="1">
    <source>
        <dbReference type="ARBA" id="ARBA00022679"/>
    </source>
</evidence>
<keyword evidence="2" id="KW-0548">Nucleotidyltransferase</keyword>
<dbReference type="PANTHER" id="PTHR32125">
    <property type="entry name" value="2-C-METHYL-D-ERYTHRITOL 4-PHOSPHATE CYTIDYLYLTRANSFERASE, CHLOROPLASTIC"/>
    <property type="match status" value="1"/>
</dbReference>
<dbReference type="Gene3D" id="3.90.550.10">
    <property type="entry name" value="Spore Coat Polysaccharide Biosynthesis Protein SpsA, Chain A"/>
    <property type="match status" value="1"/>
</dbReference>
<evidence type="ECO:0000256" key="2">
    <source>
        <dbReference type="ARBA" id="ARBA00022695"/>
    </source>
</evidence>
<sequence>MTDVLRPLGGVPLLVRTVRGLLDSGVVDGVLVAVPSVELDAVRTLFGAVLGRPGGRKAAVEVIGCPADGVSVGRQTGRPTGVVGSVDSVSAERQTGRPASPVGYADSVSAERQTGRPASPVGVADRVSALSAALWRGLERHPDTRIVLVHDAARALTPPSLIRAMVEAVGDGTGCKAVVPVLPVADTVKRAAGSENRVIGTVDRSSLRTAQTPAAFHRELLERALASAATEPVSPRRGEVWLVERLGEKVRAVPGDPLAFHIGSTWDLRIASLLADA</sequence>